<keyword evidence="5" id="KW-0234">DNA repair</keyword>
<gene>
    <name evidence="6" type="ORF">METZ01_LOCUS206923</name>
</gene>
<dbReference type="GO" id="GO:0006298">
    <property type="term" value="P:mismatch repair"/>
    <property type="evidence" value="ECO:0007669"/>
    <property type="project" value="InterPro"/>
</dbReference>
<keyword evidence="1" id="KW-0540">Nuclease</keyword>
<dbReference type="GO" id="GO:0004519">
    <property type="term" value="F:endonuclease activity"/>
    <property type="evidence" value="ECO:0007669"/>
    <property type="project" value="UniProtKB-KW"/>
</dbReference>
<dbReference type="SUPFAM" id="SSF52980">
    <property type="entry name" value="Restriction endonuclease-like"/>
    <property type="match status" value="1"/>
</dbReference>
<protein>
    <recommendedName>
        <fullName evidence="7">Very short patch repair endonuclease</fullName>
    </recommendedName>
</protein>
<evidence type="ECO:0000256" key="4">
    <source>
        <dbReference type="ARBA" id="ARBA00022801"/>
    </source>
</evidence>
<keyword evidence="4" id="KW-0378">Hydrolase</keyword>
<dbReference type="EMBL" id="UINC01046275">
    <property type="protein sequence ID" value="SVB54069.1"/>
    <property type="molecule type" value="Genomic_DNA"/>
</dbReference>
<dbReference type="InterPro" id="IPR011335">
    <property type="entry name" value="Restrct_endonuc-II-like"/>
</dbReference>
<dbReference type="NCBIfam" id="TIGR00632">
    <property type="entry name" value="vsr"/>
    <property type="match status" value="1"/>
</dbReference>
<accession>A0A382EUI7</accession>
<keyword evidence="2" id="KW-0255">Endonuclease</keyword>
<dbReference type="InterPro" id="IPR004603">
    <property type="entry name" value="DNA_mismatch_endonuc_vsr"/>
</dbReference>
<keyword evidence="3" id="KW-0227">DNA damage</keyword>
<evidence type="ECO:0000256" key="3">
    <source>
        <dbReference type="ARBA" id="ARBA00022763"/>
    </source>
</evidence>
<dbReference type="CDD" id="cd00221">
    <property type="entry name" value="Vsr"/>
    <property type="match status" value="1"/>
</dbReference>
<dbReference type="PIRSF" id="PIRSF018267">
    <property type="entry name" value="VSR_endonuc"/>
    <property type="match status" value="1"/>
</dbReference>
<proteinExistence type="predicted"/>
<evidence type="ECO:0000256" key="5">
    <source>
        <dbReference type="ARBA" id="ARBA00023204"/>
    </source>
</evidence>
<evidence type="ECO:0000313" key="6">
    <source>
        <dbReference type="EMBL" id="SVB54069.1"/>
    </source>
</evidence>
<organism evidence="6">
    <name type="scientific">marine metagenome</name>
    <dbReference type="NCBI Taxonomy" id="408172"/>
    <lineage>
        <taxon>unclassified sequences</taxon>
        <taxon>metagenomes</taxon>
        <taxon>ecological metagenomes</taxon>
    </lineage>
</organism>
<dbReference type="AlphaFoldDB" id="A0A382EUI7"/>
<evidence type="ECO:0000256" key="1">
    <source>
        <dbReference type="ARBA" id="ARBA00022722"/>
    </source>
</evidence>
<evidence type="ECO:0008006" key="7">
    <source>
        <dbReference type="Google" id="ProtNLM"/>
    </source>
</evidence>
<dbReference type="GO" id="GO:0016787">
    <property type="term" value="F:hydrolase activity"/>
    <property type="evidence" value="ECO:0007669"/>
    <property type="project" value="UniProtKB-KW"/>
</dbReference>
<reference evidence="6" key="1">
    <citation type="submission" date="2018-05" db="EMBL/GenBank/DDBJ databases">
        <authorList>
            <person name="Lanie J.A."/>
            <person name="Ng W.-L."/>
            <person name="Kazmierczak K.M."/>
            <person name="Andrzejewski T.M."/>
            <person name="Davidsen T.M."/>
            <person name="Wayne K.J."/>
            <person name="Tettelin H."/>
            <person name="Glass J.I."/>
            <person name="Rusch D."/>
            <person name="Podicherti R."/>
            <person name="Tsui H.-C.T."/>
            <person name="Winkler M.E."/>
        </authorList>
    </citation>
    <scope>NUCLEOTIDE SEQUENCE</scope>
</reference>
<sequence length="133" mass="15561">MMSNVRVTDTEPELVVRRFLHRRGFRYRLNAPDLPGRPDVVLPKHRAVIFVNGCFWHAHEGCALFQAPKTRQDFWNNKLMSNRERDTRNRNNLLSQGWRVATVWECATRDGPSRLARLVGWIRSDQASLDIGY</sequence>
<dbReference type="Gene3D" id="3.40.960.10">
    <property type="entry name" value="VSR Endonuclease"/>
    <property type="match status" value="1"/>
</dbReference>
<evidence type="ECO:0000256" key="2">
    <source>
        <dbReference type="ARBA" id="ARBA00022759"/>
    </source>
</evidence>
<dbReference type="Pfam" id="PF03852">
    <property type="entry name" value="Vsr"/>
    <property type="match status" value="1"/>
</dbReference>
<name>A0A382EUI7_9ZZZZ</name>